<feature type="domain" description="HTH tetR-type" evidence="3">
    <location>
        <begin position="11"/>
        <end position="71"/>
    </location>
</feature>
<dbReference type="Gene3D" id="1.10.357.10">
    <property type="entry name" value="Tetracycline Repressor, domain 2"/>
    <property type="match status" value="1"/>
</dbReference>
<dbReference type="PROSITE" id="PS50977">
    <property type="entry name" value="HTH_TETR_2"/>
    <property type="match status" value="1"/>
</dbReference>
<proteinExistence type="predicted"/>
<dbReference type="PANTHER" id="PTHR30055">
    <property type="entry name" value="HTH-TYPE TRANSCRIPTIONAL REGULATOR RUTR"/>
    <property type="match status" value="1"/>
</dbReference>
<keyword evidence="1 2" id="KW-0238">DNA-binding</keyword>
<dbReference type="SUPFAM" id="SSF48498">
    <property type="entry name" value="Tetracyclin repressor-like, C-terminal domain"/>
    <property type="match status" value="1"/>
</dbReference>
<dbReference type="InterPro" id="IPR041490">
    <property type="entry name" value="KstR2_TetR_C"/>
</dbReference>
<organism evidence="4 5">
    <name type="scientific">Gordonia cholesterolivorans</name>
    <dbReference type="NCBI Taxonomy" id="559625"/>
    <lineage>
        <taxon>Bacteria</taxon>
        <taxon>Bacillati</taxon>
        <taxon>Actinomycetota</taxon>
        <taxon>Actinomycetes</taxon>
        <taxon>Mycobacteriales</taxon>
        <taxon>Gordoniaceae</taxon>
        <taxon>Gordonia</taxon>
    </lineage>
</organism>
<dbReference type="PANTHER" id="PTHR30055:SF200">
    <property type="entry name" value="HTH-TYPE TRANSCRIPTIONAL REPRESSOR BDCR"/>
    <property type="match status" value="1"/>
</dbReference>
<evidence type="ECO:0000256" key="1">
    <source>
        <dbReference type="ARBA" id="ARBA00023125"/>
    </source>
</evidence>
<gene>
    <name evidence="4" type="ORF">GCM10009855_11870</name>
</gene>
<accession>A0ABN3HAR9</accession>
<dbReference type="InterPro" id="IPR036271">
    <property type="entry name" value="Tet_transcr_reg_TetR-rel_C_sf"/>
</dbReference>
<dbReference type="EMBL" id="BAAARB010000004">
    <property type="protein sequence ID" value="GAA2374254.1"/>
    <property type="molecule type" value="Genomic_DNA"/>
</dbReference>
<dbReference type="Proteomes" id="UP001501170">
    <property type="component" value="Unassembled WGS sequence"/>
</dbReference>
<dbReference type="InterPro" id="IPR050109">
    <property type="entry name" value="HTH-type_TetR-like_transc_reg"/>
</dbReference>
<comment type="caution">
    <text evidence="4">The sequence shown here is derived from an EMBL/GenBank/DDBJ whole genome shotgun (WGS) entry which is preliminary data.</text>
</comment>
<dbReference type="InterPro" id="IPR009057">
    <property type="entry name" value="Homeodomain-like_sf"/>
</dbReference>
<evidence type="ECO:0000259" key="3">
    <source>
        <dbReference type="PROSITE" id="PS50977"/>
    </source>
</evidence>
<evidence type="ECO:0000313" key="5">
    <source>
        <dbReference type="Proteomes" id="UP001501170"/>
    </source>
</evidence>
<dbReference type="RefSeq" id="WP_045538181.1">
    <property type="nucleotide sequence ID" value="NZ_BAAARB010000004.1"/>
</dbReference>
<name>A0ABN3HAR9_9ACTN</name>
<protein>
    <submittedName>
        <fullName evidence="4">TetR/AcrR family transcriptional regulator</fullName>
    </submittedName>
</protein>
<dbReference type="InterPro" id="IPR001647">
    <property type="entry name" value="HTH_TetR"/>
</dbReference>
<dbReference type="Pfam" id="PF00440">
    <property type="entry name" value="TetR_N"/>
    <property type="match status" value="1"/>
</dbReference>
<sequence length="207" mass="22701">MNDESIPSRSELTRRRLLDAALEAFAERGFHGTTTRDIASAAGMSPAAVYVHYRSKEDLLFELSHTGHQATLATVEQADDPGADPAERLASVIRAFAEWHARGHTSARIVNYELTSLTPEHRREIVELRRDITRRVRAIVDAGIASGAFDVDDPHTTTNSLLSMGIDIARWYSESGPLDPSRLGDFYAGIALRVVGAAPVRADRPDP</sequence>
<feature type="DNA-binding region" description="H-T-H motif" evidence="2">
    <location>
        <begin position="34"/>
        <end position="53"/>
    </location>
</feature>
<keyword evidence="5" id="KW-1185">Reference proteome</keyword>
<dbReference type="Pfam" id="PF17932">
    <property type="entry name" value="TetR_C_24"/>
    <property type="match status" value="1"/>
</dbReference>
<evidence type="ECO:0000313" key="4">
    <source>
        <dbReference type="EMBL" id="GAA2374254.1"/>
    </source>
</evidence>
<reference evidence="4 5" key="1">
    <citation type="journal article" date="2019" name="Int. J. Syst. Evol. Microbiol.">
        <title>The Global Catalogue of Microorganisms (GCM) 10K type strain sequencing project: providing services to taxonomists for standard genome sequencing and annotation.</title>
        <authorList>
            <consortium name="The Broad Institute Genomics Platform"/>
            <consortium name="The Broad Institute Genome Sequencing Center for Infectious Disease"/>
            <person name="Wu L."/>
            <person name="Ma J."/>
        </authorList>
    </citation>
    <scope>NUCLEOTIDE SEQUENCE [LARGE SCALE GENOMIC DNA]</scope>
    <source>
        <strain evidence="4 5">JCM 16227</strain>
    </source>
</reference>
<dbReference type="SUPFAM" id="SSF46689">
    <property type="entry name" value="Homeodomain-like"/>
    <property type="match status" value="1"/>
</dbReference>
<evidence type="ECO:0000256" key="2">
    <source>
        <dbReference type="PROSITE-ProRule" id="PRU00335"/>
    </source>
</evidence>
<dbReference type="PRINTS" id="PR00455">
    <property type="entry name" value="HTHTETR"/>
</dbReference>